<protein>
    <recommendedName>
        <fullName evidence="3">CopG family transcriptional regulator</fullName>
    </recommendedName>
</protein>
<proteinExistence type="predicted"/>
<dbReference type="Proteomes" id="UP000606776">
    <property type="component" value="Unassembled WGS sequence"/>
</dbReference>
<keyword evidence="2" id="KW-1185">Reference proteome</keyword>
<evidence type="ECO:0000313" key="2">
    <source>
        <dbReference type="Proteomes" id="UP000606776"/>
    </source>
</evidence>
<reference evidence="1 2" key="1">
    <citation type="submission" date="2020-10" db="EMBL/GenBank/DDBJ databases">
        <authorList>
            <person name="Castelo-Branco R."/>
            <person name="Eusebio N."/>
            <person name="Adriana R."/>
            <person name="Vieira A."/>
            <person name="Brugerolle De Fraissinette N."/>
            <person name="Rezende De Castro R."/>
            <person name="Schneider M.P."/>
            <person name="Vasconcelos V."/>
            <person name="Leao P.N."/>
        </authorList>
    </citation>
    <scope>NUCLEOTIDE SEQUENCE [LARGE SCALE GENOMIC DNA]</scope>
    <source>
        <strain evidence="1 2">LEGE 00250</strain>
    </source>
</reference>
<gene>
    <name evidence="1" type="ORF">IQ227_08400</name>
</gene>
<name>A0ABR9VC35_9CYAN</name>
<dbReference type="EMBL" id="JADEWB010000032">
    <property type="protein sequence ID" value="MBE9236051.1"/>
    <property type="molecule type" value="Genomic_DNA"/>
</dbReference>
<comment type="caution">
    <text evidence="1">The sequence shown here is derived from an EMBL/GenBank/DDBJ whole genome shotgun (WGS) entry which is preliminary data.</text>
</comment>
<sequence>MSTKIRKQIYIQPRQEHLLKAMSTTGYAYAQQTGVSEAEIIRQAIDLHLSEITIPQTDISLWETEREFIEHIKTRPVQAGGRDWKREDLYER</sequence>
<evidence type="ECO:0008006" key="3">
    <source>
        <dbReference type="Google" id="ProtNLM"/>
    </source>
</evidence>
<evidence type="ECO:0000313" key="1">
    <source>
        <dbReference type="EMBL" id="MBE9236051.1"/>
    </source>
</evidence>
<organism evidence="1 2">
    <name type="scientific">Sphaerospermopsis aphanizomenoides LEGE 00250</name>
    <dbReference type="NCBI Taxonomy" id="2777972"/>
    <lineage>
        <taxon>Bacteria</taxon>
        <taxon>Bacillati</taxon>
        <taxon>Cyanobacteriota</taxon>
        <taxon>Cyanophyceae</taxon>
        <taxon>Nostocales</taxon>
        <taxon>Aphanizomenonaceae</taxon>
        <taxon>Sphaerospermopsis</taxon>
        <taxon>Sphaerospermopsis aphanizomenoides</taxon>
    </lineage>
</organism>
<accession>A0ABR9VC35</accession>
<dbReference type="RefSeq" id="WP_193942458.1">
    <property type="nucleotide sequence ID" value="NZ_JADEWB010000032.1"/>
</dbReference>